<protein>
    <submittedName>
        <fullName evidence="1">Uncharacterized protein</fullName>
    </submittedName>
</protein>
<comment type="caution">
    <text evidence="1">The sequence shown here is derived from an EMBL/GenBank/DDBJ whole genome shotgun (WGS) entry which is preliminary data.</text>
</comment>
<gene>
    <name evidence="1" type="ORF">LCGC14_1305460</name>
</gene>
<organism evidence="1">
    <name type="scientific">marine sediment metagenome</name>
    <dbReference type="NCBI Taxonomy" id="412755"/>
    <lineage>
        <taxon>unclassified sequences</taxon>
        <taxon>metagenomes</taxon>
        <taxon>ecological metagenomes</taxon>
    </lineage>
</organism>
<dbReference type="EMBL" id="LAZR01007660">
    <property type="protein sequence ID" value="KKM83811.1"/>
    <property type="molecule type" value="Genomic_DNA"/>
</dbReference>
<sequence length="132" mass="14890">MTNVANGMLNISAYHARNVSLSIGGDVTKYGYWRIVVDREGEYAATLLCVGGPPATRPKRNLSSGHVEWQGMTDIGRSAYSTWATKVRHHAIDEKWIESPTELFGWITGFLAWYDNNCTQPEERYHARLATQ</sequence>
<proteinExistence type="predicted"/>
<evidence type="ECO:0000313" key="1">
    <source>
        <dbReference type="EMBL" id="KKM83811.1"/>
    </source>
</evidence>
<dbReference type="AlphaFoldDB" id="A0A0F9L8R4"/>
<name>A0A0F9L8R4_9ZZZZ</name>
<reference evidence="1" key="1">
    <citation type="journal article" date="2015" name="Nature">
        <title>Complex archaea that bridge the gap between prokaryotes and eukaryotes.</title>
        <authorList>
            <person name="Spang A."/>
            <person name="Saw J.H."/>
            <person name="Jorgensen S.L."/>
            <person name="Zaremba-Niedzwiedzka K."/>
            <person name="Martijn J."/>
            <person name="Lind A.E."/>
            <person name="van Eijk R."/>
            <person name="Schleper C."/>
            <person name="Guy L."/>
            <person name="Ettema T.J."/>
        </authorList>
    </citation>
    <scope>NUCLEOTIDE SEQUENCE</scope>
</reference>
<accession>A0A0F9L8R4</accession>